<evidence type="ECO:0000313" key="3">
    <source>
        <dbReference type="EMBL" id="XBP72872.1"/>
    </source>
</evidence>
<dbReference type="SUPFAM" id="SSF56925">
    <property type="entry name" value="OMPA-like"/>
    <property type="match status" value="1"/>
</dbReference>
<sequence>MKTTRLHWALVAMIGVCGGPALAQISPWSVHVGAVAVGLNVKTTAESPQGTPIPGSSLSAGDGTTLGVEVGYDVTPSWTGRLTVGVPLKSTVTGTGTLSPLGAAGALKYGPAILTATYRLGKFGSFQPYVGAGAAYLIVFSTEDAGVSNFKVKNAFGSALQIGADLDLGGGVGLFIDVKKVYVKTTVTGTVPAFGGAPAFASARVDPLLIHAGLSYRF</sequence>
<accession>A0AAU7LZ06</accession>
<dbReference type="PANTHER" id="PTHR36920">
    <property type="match status" value="1"/>
</dbReference>
<dbReference type="EMBL" id="CP157677">
    <property type="protein sequence ID" value="XBP72872.1"/>
    <property type="molecule type" value="Genomic_DNA"/>
</dbReference>
<dbReference type="InterPro" id="IPR005618">
    <property type="entry name" value="OMPW"/>
</dbReference>
<organism evidence="3">
    <name type="scientific">Polaromonas hydrogenivorans</name>
    <dbReference type="NCBI Taxonomy" id="335476"/>
    <lineage>
        <taxon>Bacteria</taxon>
        <taxon>Pseudomonadati</taxon>
        <taxon>Pseudomonadota</taxon>
        <taxon>Betaproteobacteria</taxon>
        <taxon>Burkholderiales</taxon>
        <taxon>Comamonadaceae</taxon>
        <taxon>Polaromonas</taxon>
    </lineage>
</organism>
<evidence type="ECO:0000256" key="1">
    <source>
        <dbReference type="ARBA" id="ARBA00004442"/>
    </source>
</evidence>
<dbReference type="InterPro" id="IPR011250">
    <property type="entry name" value="OMP/PagP_B-barrel"/>
</dbReference>
<protein>
    <submittedName>
        <fullName evidence="3">OmpW family outer membrane protein</fullName>
    </submittedName>
</protein>
<gene>
    <name evidence="3" type="ORF">ABLV49_22935</name>
</gene>
<geneLocation type="plasmid" evidence="3">
    <name>p2</name>
</geneLocation>
<name>A0AAU7LZ06_9BURK</name>
<keyword evidence="3" id="KW-0614">Plasmid</keyword>
<feature type="chain" id="PRO_5043930174" evidence="2">
    <location>
        <begin position="24"/>
        <end position="218"/>
    </location>
</feature>
<dbReference type="PANTHER" id="PTHR36920:SF1">
    <property type="entry name" value="OUTER MEMBRANE PROTEIN W"/>
    <property type="match status" value="1"/>
</dbReference>
<comment type="subcellular location">
    <subcellularLocation>
        <location evidence="1">Cell outer membrane</location>
    </subcellularLocation>
</comment>
<evidence type="ECO:0000256" key="2">
    <source>
        <dbReference type="SAM" id="SignalP"/>
    </source>
</evidence>
<feature type="signal peptide" evidence="2">
    <location>
        <begin position="1"/>
        <end position="23"/>
    </location>
</feature>
<keyword evidence="2" id="KW-0732">Signal</keyword>
<reference evidence="3" key="1">
    <citation type="submission" date="2024-05" db="EMBL/GenBank/DDBJ databases">
        <authorList>
            <person name="Bunk B."/>
            <person name="Swiderski J."/>
            <person name="Sproer C."/>
            <person name="Thiel V."/>
        </authorList>
    </citation>
    <scope>NUCLEOTIDE SEQUENCE</scope>
    <source>
        <strain evidence="3">DSM 17735</strain>
        <plasmid evidence="3">p2</plasmid>
    </source>
</reference>
<proteinExistence type="predicted"/>
<dbReference type="Gene3D" id="2.40.160.20">
    <property type="match status" value="1"/>
</dbReference>
<dbReference type="Pfam" id="PF03922">
    <property type="entry name" value="OmpW"/>
    <property type="match status" value="1"/>
</dbReference>
<dbReference type="RefSeq" id="WP_349282680.1">
    <property type="nucleotide sequence ID" value="NZ_CBCSCU010000071.1"/>
</dbReference>
<dbReference type="GO" id="GO:0009279">
    <property type="term" value="C:cell outer membrane"/>
    <property type="evidence" value="ECO:0007669"/>
    <property type="project" value="UniProtKB-SubCell"/>
</dbReference>
<dbReference type="AlphaFoldDB" id="A0AAU7LZ06"/>
<dbReference type="GO" id="GO:0055085">
    <property type="term" value="P:transmembrane transport"/>
    <property type="evidence" value="ECO:0007669"/>
    <property type="project" value="TreeGrafter"/>
</dbReference>